<reference evidence="3 4" key="1">
    <citation type="submission" date="2020-08" db="EMBL/GenBank/DDBJ databases">
        <title>Genomic Encyclopedia of Type Strains, Phase IV (KMG-IV): sequencing the most valuable type-strain genomes for metagenomic binning, comparative biology and taxonomic classification.</title>
        <authorList>
            <person name="Goeker M."/>
        </authorList>
    </citation>
    <scope>NUCLEOTIDE SEQUENCE [LARGE SCALE GENOMIC DNA]</scope>
    <source>
        <strain evidence="3 4">DSM 26723</strain>
    </source>
</reference>
<evidence type="ECO:0000313" key="3">
    <source>
        <dbReference type="EMBL" id="MBB6095303.1"/>
    </source>
</evidence>
<dbReference type="AlphaFoldDB" id="A0A841HRB1"/>
<dbReference type="Pfam" id="PF14497">
    <property type="entry name" value="GST_C_3"/>
    <property type="match status" value="1"/>
</dbReference>
<dbReference type="InterPro" id="IPR004045">
    <property type="entry name" value="Glutathione_S-Trfase_N"/>
</dbReference>
<dbReference type="InterPro" id="IPR010987">
    <property type="entry name" value="Glutathione-S-Trfase_C-like"/>
</dbReference>
<dbReference type="Gene3D" id="3.40.30.10">
    <property type="entry name" value="Glutaredoxin"/>
    <property type="match status" value="1"/>
</dbReference>
<dbReference type="GO" id="GO:0006749">
    <property type="term" value="P:glutathione metabolic process"/>
    <property type="evidence" value="ECO:0007669"/>
    <property type="project" value="TreeGrafter"/>
</dbReference>
<dbReference type="Proteomes" id="UP000588068">
    <property type="component" value="Unassembled WGS sequence"/>
</dbReference>
<dbReference type="SUPFAM" id="SSF52833">
    <property type="entry name" value="Thioredoxin-like"/>
    <property type="match status" value="1"/>
</dbReference>
<keyword evidence="4" id="KW-1185">Reference proteome</keyword>
<dbReference type="SUPFAM" id="SSF47616">
    <property type="entry name" value="GST C-terminal domain-like"/>
    <property type="match status" value="1"/>
</dbReference>
<keyword evidence="3" id="KW-0808">Transferase</keyword>
<comment type="caution">
    <text evidence="3">The sequence shown here is derived from an EMBL/GenBank/DDBJ whole genome shotgun (WGS) entry which is preliminary data.</text>
</comment>
<dbReference type="InterPro" id="IPR004046">
    <property type="entry name" value="GST_C"/>
</dbReference>
<dbReference type="InterPro" id="IPR036282">
    <property type="entry name" value="Glutathione-S-Trfase_C_sf"/>
</dbReference>
<dbReference type="GO" id="GO:0004364">
    <property type="term" value="F:glutathione transferase activity"/>
    <property type="evidence" value="ECO:0007669"/>
    <property type="project" value="UniProtKB-EC"/>
</dbReference>
<evidence type="ECO:0000259" key="1">
    <source>
        <dbReference type="PROSITE" id="PS50404"/>
    </source>
</evidence>
<proteinExistence type="predicted"/>
<dbReference type="InterPro" id="IPR050213">
    <property type="entry name" value="GST_superfamily"/>
</dbReference>
<dbReference type="EMBL" id="JACHHZ010000005">
    <property type="protein sequence ID" value="MBB6095303.1"/>
    <property type="molecule type" value="Genomic_DNA"/>
</dbReference>
<evidence type="ECO:0000313" key="4">
    <source>
        <dbReference type="Proteomes" id="UP000588068"/>
    </source>
</evidence>
<feature type="domain" description="GST C-terminal" evidence="2">
    <location>
        <begin position="95"/>
        <end position="239"/>
    </location>
</feature>
<dbReference type="Gene3D" id="1.20.1050.10">
    <property type="match status" value="1"/>
</dbReference>
<dbReference type="FunFam" id="1.20.1050.10:FF:000051">
    <property type="entry name" value="Glutathione S-transferase"/>
    <property type="match status" value="1"/>
</dbReference>
<dbReference type="CDD" id="cd03192">
    <property type="entry name" value="GST_C_Sigma_like"/>
    <property type="match status" value="1"/>
</dbReference>
<protein>
    <submittedName>
        <fullName evidence="3">Glutathione S-transferase</fullName>
        <ecNumber evidence="3">2.5.1.18</ecNumber>
    </submittedName>
</protein>
<dbReference type="PROSITE" id="PS50405">
    <property type="entry name" value="GST_CTER"/>
    <property type="match status" value="1"/>
</dbReference>
<evidence type="ECO:0000259" key="2">
    <source>
        <dbReference type="PROSITE" id="PS50405"/>
    </source>
</evidence>
<dbReference type="InterPro" id="IPR036249">
    <property type="entry name" value="Thioredoxin-like_sf"/>
</dbReference>
<gene>
    <name evidence="3" type="ORF">HNQ60_004193</name>
</gene>
<organism evidence="3 4">
    <name type="scientific">Povalibacter uvarum</name>
    <dbReference type="NCBI Taxonomy" id="732238"/>
    <lineage>
        <taxon>Bacteria</taxon>
        <taxon>Pseudomonadati</taxon>
        <taxon>Pseudomonadota</taxon>
        <taxon>Gammaproteobacteria</taxon>
        <taxon>Steroidobacterales</taxon>
        <taxon>Steroidobacteraceae</taxon>
        <taxon>Povalibacter</taxon>
    </lineage>
</organism>
<name>A0A841HRB1_9GAMM</name>
<dbReference type="EC" id="2.5.1.18" evidence="3"/>
<dbReference type="RefSeq" id="WP_221304346.1">
    <property type="nucleotide sequence ID" value="NZ_JACHHZ010000005.1"/>
</dbReference>
<sequence length="242" mass="27821">MYELHYWPTIQGRGEYVRLALEYAGVEYIDVARQPGDERGGEEALINAMGRSDLVHPPFAPPWLKAGIRLIGQTANILLFLGRHHALAPKDEPGELWTHQLQLTLADFVVEAHDAHHPIGVGLYYEDQREEAKRRATDFREHRMTKFLGYFERVITHNSGRSGLLVRDTLTYADLSLFQVVAGLRYAFPRRMRAIESKYPGVVALHDRIENEPRIAAYLRSERRIDFNQQGIFRHYAELDGG</sequence>
<accession>A0A841HRB1</accession>
<dbReference type="PANTHER" id="PTHR11571">
    <property type="entry name" value="GLUTATHIONE S-TRANSFERASE"/>
    <property type="match status" value="1"/>
</dbReference>
<dbReference type="PROSITE" id="PS50404">
    <property type="entry name" value="GST_NTER"/>
    <property type="match status" value="1"/>
</dbReference>
<dbReference type="PANTHER" id="PTHR11571:SF263">
    <property type="entry name" value="GLUTATHIONE S-TRANSFERASE"/>
    <property type="match status" value="1"/>
</dbReference>
<feature type="domain" description="GST N-terminal" evidence="1">
    <location>
        <begin position="1"/>
        <end position="89"/>
    </location>
</feature>